<gene>
    <name evidence="1" type="ORF">BU25DRAFT_472689</name>
</gene>
<reference evidence="1" key="1">
    <citation type="journal article" date="2020" name="Stud. Mycol.">
        <title>101 Dothideomycetes genomes: a test case for predicting lifestyles and emergence of pathogens.</title>
        <authorList>
            <person name="Haridas S."/>
            <person name="Albert R."/>
            <person name="Binder M."/>
            <person name="Bloem J."/>
            <person name="Labutti K."/>
            <person name="Salamov A."/>
            <person name="Andreopoulos B."/>
            <person name="Baker S."/>
            <person name="Barry K."/>
            <person name="Bills G."/>
            <person name="Bluhm B."/>
            <person name="Cannon C."/>
            <person name="Castanera R."/>
            <person name="Culley D."/>
            <person name="Daum C."/>
            <person name="Ezra D."/>
            <person name="Gonzalez J."/>
            <person name="Henrissat B."/>
            <person name="Kuo A."/>
            <person name="Liang C."/>
            <person name="Lipzen A."/>
            <person name="Lutzoni F."/>
            <person name="Magnuson J."/>
            <person name="Mondo S."/>
            <person name="Nolan M."/>
            <person name="Ohm R."/>
            <person name="Pangilinan J."/>
            <person name="Park H.-J."/>
            <person name="Ramirez L."/>
            <person name="Alfaro M."/>
            <person name="Sun H."/>
            <person name="Tritt A."/>
            <person name="Yoshinaga Y."/>
            <person name="Zwiers L.-H."/>
            <person name="Turgeon B."/>
            <person name="Goodwin S."/>
            <person name="Spatafora J."/>
            <person name="Crous P."/>
            <person name="Grigoriev I."/>
        </authorList>
    </citation>
    <scope>NUCLEOTIDE SEQUENCE</scope>
    <source>
        <strain evidence="1">CBS 525.71</strain>
    </source>
</reference>
<organism evidence="1 2">
    <name type="scientific">Macroventuria anomochaeta</name>
    <dbReference type="NCBI Taxonomy" id="301207"/>
    <lineage>
        <taxon>Eukaryota</taxon>
        <taxon>Fungi</taxon>
        <taxon>Dikarya</taxon>
        <taxon>Ascomycota</taxon>
        <taxon>Pezizomycotina</taxon>
        <taxon>Dothideomycetes</taxon>
        <taxon>Pleosporomycetidae</taxon>
        <taxon>Pleosporales</taxon>
        <taxon>Pleosporineae</taxon>
        <taxon>Didymellaceae</taxon>
        <taxon>Macroventuria</taxon>
    </lineage>
</organism>
<sequence>MPYVRGAAKAIELSWDAFPKPTPESESWQPDPDSVPIAGGLPDPRFNKDPLTERQKMALKRNKRHGFATDDLNTSTCFSSPAAFISRINTPTGVGSWPAPAPRATGLSRVFAPPAVQHPIFTTPETLKPAKEAVAAPTMAPLFDQVTTTARWFTNGSEGSTETLPVQPLFQRPHTPAASITSQQSESPTKTPAPAWARSLAHLLGEPPPKLAPLSQPLPALNQPATLPPASTPPHLRKQRLAAKTESTKATAVSKSTNVTGQETFTRQDDIGPVHYPAEGDAEPIKMVEGLNVQKTLLESFIPKKPVSSFQDHRRYLNTKLISIMEDEMDMQTRTTRQQLQGMSDSEFDSHLAKTTYMHKLSWEVKQRTRETGEMDLKASLANF</sequence>
<accession>A0ACB6RV27</accession>
<name>A0ACB6RV27_9PLEO</name>
<evidence type="ECO:0000313" key="2">
    <source>
        <dbReference type="Proteomes" id="UP000799754"/>
    </source>
</evidence>
<comment type="caution">
    <text evidence="1">The sequence shown here is derived from an EMBL/GenBank/DDBJ whole genome shotgun (WGS) entry which is preliminary data.</text>
</comment>
<proteinExistence type="predicted"/>
<dbReference type="EMBL" id="MU006723">
    <property type="protein sequence ID" value="KAF2625896.1"/>
    <property type="molecule type" value="Genomic_DNA"/>
</dbReference>
<keyword evidence="2" id="KW-1185">Reference proteome</keyword>
<dbReference type="Proteomes" id="UP000799754">
    <property type="component" value="Unassembled WGS sequence"/>
</dbReference>
<evidence type="ECO:0000313" key="1">
    <source>
        <dbReference type="EMBL" id="KAF2625896.1"/>
    </source>
</evidence>
<protein>
    <submittedName>
        <fullName evidence="1">Uncharacterized protein</fullName>
    </submittedName>
</protein>